<evidence type="ECO:0000313" key="2">
    <source>
        <dbReference type="Proteomes" id="UP000504637"/>
    </source>
</evidence>
<evidence type="ECO:0000259" key="1">
    <source>
        <dbReference type="Pfam" id="PF03795"/>
    </source>
</evidence>
<dbReference type="InterPro" id="IPR051807">
    <property type="entry name" value="Sec-metab_biosynth-assoc"/>
</dbReference>
<dbReference type="InterPro" id="IPR005545">
    <property type="entry name" value="YCII"/>
</dbReference>
<sequence length="109" mass="12162">MAATYDWLVRTPANEADGETRRNVRPEHLIHNKPLIENGTLLFGGPSLSRHPNEGETDLAVNGSIQLIRAESEAAVREIVRNDPYSKAGFWRAEEAVILPFRCVLRTPA</sequence>
<dbReference type="Pfam" id="PF03795">
    <property type="entry name" value="YCII"/>
    <property type="match status" value="1"/>
</dbReference>
<evidence type="ECO:0000313" key="3">
    <source>
        <dbReference type="RefSeq" id="XP_033458548.1"/>
    </source>
</evidence>
<reference evidence="3" key="1">
    <citation type="submission" date="2020-01" db="EMBL/GenBank/DDBJ databases">
        <authorList>
            <consortium name="DOE Joint Genome Institute"/>
            <person name="Haridas S."/>
            <person name="Albert R."/>
            <person name="Binder M."/>
            <person name="Bloem J."/>
            <person name="Labutti K."/>
            <person name="Salamov A."/>
            <person name="Andreopoulos B."/>
            <person name="Baker S.E."/>
            <person name="Barry K."/>
            <person name="Bills G."/>
            <person name="Bluhm B.H."/>
            <person name="Cannon C."/>
            <person name="Castanera R."/>
            <person name="Culley D.E."/>
            <person name="Daum C."/>
            <person name="Ezra D."/>
            <person name="Gonzalez J.B."/>
            <person name="Henrissat B."/>
            <person name="Kuo A."/>
            <person name="Liang C."/>
            <person name="Lipzen A."/>
            <person name="Lutzoni F."/>
            <person name="Magnuson J."/>
            <person name="Mondo S."/>
            <person name="Nolan M."/>
            <person name="Ohm R."/>
            <person name="Pangilinan J."/>
            <person name="Park H.-J."/>
            <person name="Ramirez L."/>
            <person name="Alfaro M."/>
            <person name="Sun H."/>
            <person name="Tritt A."/>
            <person name="Yoshinaga Y."/>
            <person name="Zwiers L.-H."/>
            <person name="Turgeon B.G."/>
            <person name="Goodwin S.B."/>
            <person name="Spatafora J.W."/>
            <person name="Crous P.W."/>
            <person name="Grigoriev I.V."/>
        </authorList>
    </citation>
    <scope>NUCLEOTIDE SEQUENCE</scope>
    <source>
        <strain evidence="3">CBS 342.82</strain>
    </source>
</reference>
<dbReference type="InterPro" id="IPR011008">
    <property type="entry name" value="Dimeric_a/b-barrel"/>
</dbReference>
<dbReference type="GeneID" id="54362937"/>
<dbReference type="PANTHER" id="PTHR33606:SF3">
    <property type="entry name" value="PROTEIN YCII"/>
    <property type="match status" value="1"/>
</dbReference>
<feature type="domain" description="YCII-related" evidence="1">
    <location>
        <begin position="12"/>
        <end position="93"/>
    </location>
</feature>
<dbReference type="OrthoDB" id="3892293at2759"/>
<accession>A0A6J3M3K7</accession>
<dbReference type="RefSeq" id="XP_033458548.1">
    <property type="nucleotide sequence ID" value="XM_033605137.1"/>
</dbReference>
<protein>
    <submittedName>
        <fullName evidence="3">YCII-related domain-containing protein</fullName>
    </submittedName>
</protein>
<reference evidence="3" key="3">
    <citation type="submission" date="2025-08" db="UniProtKB">
        <authorList>
            <consortium name="RefSeq"/>
        </authorList>
    </citation>
    <scope>IDENTIFICATION</scope>
    <source>
        <strain evidence="3">CBS 342.82</strain>
    </source>
</reference>
<dbReference type="AlphaFoldDB" id="A0A6J3M3K7"/>
<dbReference type="SUPFAM" id="SSF54909">
    <property type="entry name" value="Dimeric alpha+beta barrel"/>
    <property type="match status" value="1"/>
</dbReference>
<gene>
    <name evidence="3" type="ORF">K489DRAFT_381508</name>
</gene>
<dbReference type="Proteomes" id="UP000504637">
    <property type="component" value="Unplaced"/>
</dbReference>
<proteinExistence type="predicted"/>
<name>A0A6J3M3K7_9PEZI</name>
<organism evidence="3">
    <name type="scientific">Dissoconium aciculare CBS 342.82</name>
    <dbReference type="NCBI Taxonomy" id="1314786"/>
    <lineage>
        <taxon>Eukaryota</taxon>
        <taxon>Fungi</taxon>
        <taxon>Dikarya</taxon>
        <taxon>Ascomycota</taxon>
        <taxon>Pezizomycotina</taxon>
        <taxon>Dothideomycetes</taxon>
        <taxon>Dothideomycetidae</taxon>
        <taxon>Mycosphaerellales</taxon>
        <taxon>Dissoconiaceae</taxon>
        <taxon>Dissoconium</taxon>
    </lineage>
</organism>
<reference evidence="3" key="2">
    <citation type="submission" date="2020-04" db="EMBL/GenBank/DDBJ databases">
        <authorList>
            <consortium name="NCBI Genome Project"/>
        </authorList>
    </citation>
    <scope>NUCLEOTIDE SEQUENCE</scope>
    <source>
        <strain evidence="3">CBS 342.82</strain>
    </source>
</reference>
<dbReference type="Gene3D" id="3.30.70.1060">
    <property type="entry name" value="Dimeric alpha+beta barrel"/>
    <property type="match status" value="1"/>
</dbReference>
<dbReference type="PANTHER" id="PTHR33606">
    <property type="entry name" value="PROTEIN YCII"/>
    <property type="match status" value="1"/>
</dbReference>
<keyword evidence="2" id="KW-1185">Reference proteome</keyword>